<keyword evidence="1" id="KW-0812">Transmembrane</keyword>
<evidence type="ECO:0000313" key="2">
    <source>
        <dbReference type="EMBL" id="TYP99981.1"/>
    </source>
</evidence>
<feature type="transmembrane region" description="Helical" evidence="1">
    <location>
        <begin position="377"/>
        <end position="402"/>
    </location>
</feature>
<protein>
    <submittedName>
        <fullName evidence="2">Putative iron-regulated membrane protein</fullName>
    </submittedName>
</protein>
<keyword evidence="3" id="KW-1185">Reference proteome</keyword>
<dbReference type="PANTHER" id="PTHR34219:SF1">
    <property type="entry name" value="PEPSY DOMAIN-CONTAINING PROTEIN"/>
    <property type="match status" value="1"/>
</dbReference>
<name>A0A5S5DVU7_9FLAO</name>
<evidence type="ECO:0000256" key="1">
    <source>
        <dbReference type="SAM" id="Phobius"/>
    </source>
</evidence>
<dbReference type="PANTHER" id="PTHR34219">
    <property type="entry name" value="IRON-REGULATED INNER MEMBRANE PROTEIN-RELATED"/>
    <property type="match status" value="1"/>
</dbReference>
<comment type="caution">
    <text evidence="2">The sequence shown here is derived from an EMBL/GenBank/DDBJ whole genome shotgun (WGS) entry which is preliminary data.</text>
</comment>
<dbReference type="AlphaFoldDB" id="A0A5S5DVU7"/>
<feature type="transmembrane region" description="Helical" evidence="1">
    <location>
        <begin position="142"/>
        <end position="162"/>
    </location>
</feature>
<reference evidence="2 3" key="1">
    <citation type="submission" date="2019-07" db="EMBL/GenBank/DDBJ databases">
        <title>Genomic Encyclopedia of Type Strains, Phase IV (KMG-IV): sequencing the most valuable type-strain genomes for metagenomic binning, comparative biology and taxonomic classification.</title>
        <authorList>
            <person name="Goeker M."/>
        </authorList>
    </citation>
    <scope>NUCLEOTIDE SEQUENCE [LARGE SCALE GENOMIC DNA]</scope>
    <source>
        <strain evidence="2 3">DSM 18961</strain>
    </source>
</reference>
<accession>A0A5S5DVU7</accession>
<feature type="transmembrane region" description="Helical" evidence="1">
    <location>
        <begin position="183"/>
        <end position="208"/>
    </location>
</feature>
<dbReference type="EMBL" id="VNIA01000001">
    <property type="protein sequence ID" value="TYP99981.1"/>
    <property type="molecule type" value="Genomic_DNA"/>
</dbReference>
<gene>
    <name evidence="2" type="ORF">C7447_101589</name>
</gene>
<feature type="transmembrane region" description="Helical" evidence="1">
    <location>
        <begin position="333"/>
        <end position="356"/>
    </location>
</feature>
<dbReference type="InterPro" id="IPR005625">
    <property type="entry name" value="PepSY-ass_TM"/>
</dbReference>
<dbReference type="RefSeq" id="WP_148868673.1">
    <property type="nucleotide sequence ID" value="NZ_VNIA01000001.1"/>
</dbReference>
<dbReference type="Pfam" id="PF03929">
    <property type="entry name" value="PepSY_TM"/>
    <property type="match status" value="1"/>
</dbReference>
<sequence>MKNRKLNQWLWKWHFIAGIISLPFVLLLSITGAIYLFKPDVEKEAIGKIQNIEEAQKQSISYQKQWKIAQKEMKKKPNVMILQNSSTKGTEFISGKFGNKRSLFVNQYTGEVSGKFSPKDTWMYKVRKLHGELLGGKVGTKIVELIASWMVVLILTGLYIWFPFKKGEKKGVFTIRFKEGKRTLFRDLHAVGGFWLSILLLMVLAGGFPWTDVFGSNFKTLQKITNTGYPTTWNGRGLTSSIAEKTLSLDDMVIIAKAQNLEGEISIGLPKNEKSTFSVSNKTVNLEAQKMLHFDQYSGKLIKKHNWSDVGFLMRGRMWLMAFHQGEFGGWNWWLMFFIAIGLTLMSVSALVSYLYRKSKGTWGIPKVPASFKVGNAIVVMLILLGLIFPLFGISLVSIYVYDFIVRIKSKKIAL</sequence>
<keyword evidence="1" id="KW-0472">Membrane</keyword>
<feature type="transmembrane region" description="Helical" evidence="1">
    <location>
        <begin position="12"/>
        <end position="37"/>
    </location>
</feature>
<keyword evidence="1" id="KW-1133">Transmembrane helix</keyword>
<proteinExistence type="predicted"/>
<dbReference type="OrthoDB" id="111691at2"/>
<evidence type="ECO:0000313" key="3">
    <source>
        <dbReference type="Proteomes" id="UP000323136"/>
    </source>
</evidence>
<dbReference type="Proteomes" id="UP000323136">
    <property type="component" value="Unassembled WGS sequence"/>
</dbReference>
<organism evidence="2 3">
    <name type="scientific">Tenacibaculum adriaticum</name>
    <dbReference type="NCBI Taxonomy" id="413713"/>
    <lineage>
        <taxon>Bacteria</taxon>
        <taxon>Pseudomonadati</taxon>
        <taxon>Bacteroidota</taxon>
        <taxon>Flavobacteriia</taxon>
        <taxon>Flavobacteriales</taxon>
        <taxon>Flavobacteriaceae</taxon>
        <taxon>Tenacibaculum</taxon>
    </lineage>
</organism>